<evidence type="ECO:0000256" key="1">
    <source>
        <dbReference type="SAM" id="SignalP"/>
    </source>
</evidence>
<evidence type="ECO:0000313" key="4">
    <source>
        <dbReference type="Proteomes" id="UP000681075"/>
    </source>
</evidence>
<gene>
    <name evidence="3" type="ORF">TMPK1_06480</name>
</gene>
<keyword evidence="1" id="KW-0732">Signal</keyword>
<dbReference type="AlphaFoldDB" id="A0A8S8X936"/>
<sequence>MFKILASTALVALALGVAPHAKAAPVSLGDAYVGGNDHGYGDVIGTSVFDTTGATVTRSGTHLIVTIATNFAGAPGSAAAEGTTYGDLLLSANWSPTGAAPYTSDVYAAGDWTYAVKATGPNAGDIYRTDTGSVVMSTAPAGYIWRDGQATGWTGGTKVGDGSFTVGAGTLTFDFDASATGFLFGGTGFDFALSWAMSCANDAFQGQVGTGGGPNVPEPASVGLLLAALGGLAFARKRS</sequence>
<accession>A0A8S8X936</accession>
<keyword evidence="4" id="KW-1185">Reference proteome</keyword>
<proteinExistence type="predicted"/>
<reference evidence="3" key="1">
    <citation type="submission" date="2021-02" db="EMBL/GenBank/DDBJ databases">
        <title>Genome sequence of Rhodospirillales sp. strain TMPK1 isolated from soil.</title>
        <authorList>
            <person name="Nakai R."/>
            <person name="Kusada H."/>
            <person name="Tamaki H."/>
        </authorList>
    </citation>
    <scope>NUCLEOTIDE SEQUENCE</scope>
    <source>
        <strain evidence="3">TMPK1</strain>
    </source>
</reference>
<dbReference type="InterPro" id="IPR013424">
    <property type="entry name" value="Ice-binding_C"/>
</dbReference>
<dbReference type="EMBL" id="BOPV01000001">
    <property type="protein sequence ID" value="GIL38411.1"/>
    <property type="molecule type" value="Genomic_DNA"/>
</dbReference>
<feature type="signal peptide" evidence="1">
    <location>
        <begin position="1"/>
        <end position="23"/>
    </location>
</feature>
<dbReference type="Proteomes" id="UP000681075">
    <property type="component" value="Unassembled WGS sequence"/>
</dbReference>
<feature type="chain" id="PRO_5035844779" description="Ice-binding protein C-terminal domain-containing protein" evidence="1">
    <location>
        <begin position="24"/>
        <end position="239"/>
    </location>
</feature>
<protein>
    <recommendedName>
        <fullName evidence="2">Ice-binding protein C-terminal domain-containing protein</fullName>
    </recommendedName>
</protein>
<evidence type="ECO:0000313" key="3">
    <source>
        <dbReference type="EMBL" id="GIL38411.1"/>
    </source>
</evidence>
<dbReference type="Pfam" id="PF07589">
    <property type="entry name" value="PEP-CTERM"/>
    <property type="match status" value="1"/>
</dbReference>
<comment type="caution">
    <text evidence="3">The sequence shown here is derived from an EMBL/GenBank/DDBJ whole genome shotgun (WGS) entry which is preliminary data.</text>
</comment>
<dbReference type="NCBIfam" id="TIGR02595">
    <property type="entry name" value="PEP_CTERM"/>
    <property type="match status" value="1"/>
</dbReference>
<evidence type="ECO:0000259" key="2">
    <source>
        <dbReference type="Pfam" id="PF07589"/>
    </source>
</evidence>
<feature type="domain" description="Ice-binding protein C-terminal" evidence="2">
    <location>
        <begin position="216"/>
        <end position="238"/>
    </location>
</feature>
<organism evidence="3 4">
    <name type="scientific">Roseiterribacter gracilis</name>
    <dbReference type="NCBI Taxonomy" id="2812848"/>
    <lineage>
        <taxon>Bacteria</taxon>
        <taxon>Pseudomonadati</taxon>
        <taxon>Pseudomonadota</taxon>
        <taxon>Alphaproteobacteria</taxon>
        <taxon>Rhodospirillales</taxon>
        <taxon>Roseiterribacteraceae</taxon>
        <taxon>Roseiterribacter</taxon>
    </lineage>
</organism>
<name>A0A8S8X936_9PROT</name>
<dbReference type="RefSeq" id="WP_420241421.1">
    <property type="nucleotide sequence ID" value="NZ_BOPV01000001.1"/>
</dbReference>